<evidence type="ECO:0000256" key="4">
    <source>
        <dbReference type="PIRSR" id="PIRSR015582-1"/>
    </source>
</evidence>
<dbReference type="PANTHER" id="PTHR32308:SF10">
    <property type="entry name" value="CITRATE LYASE SUBUNIT BETA"/>
    <property type="match status" value="1"/>
</dbReference>
<evidence type="ECO:0000313" key="8">
    <source>
        <dbReference type="Proteomes" id="UP001236014"/>
    </source>
</evidence>
<dbReference type="Gene3D" id="3.20.20.60">
    <property type="entry name" value="Phosphoenolpyruvate-binding domains"/>
    <property type="match status" value="1"/>
</dbReference>
<dbReference type="SUPFAM" id="SSF51621">
    <property type="entry name" value="Phosphoenolpyruvate/pyruvate domain"/>
    <property type="match status" value="1"/>
</dbReference>
<dbReference type="InterPro" id="IPR011206">
    <property type="entry name" value="Citrate_lyase_beta/mcl1/mcl2"/>
</dbReference>
<dbReference type="PANTHER" id="PTHR32308">
    <property type="entry name" value="LYASE BETA SUBUNIT, PUTATIVE (AFU_ORTHOLOGUE AFUA_4G13030)-RELATED"/>
    <property type="match status" value="1"/>
</dbReference>
<evidence type="ECO:0000256" key="5">
    <source>
        <dbReference type="PIRSR" id="PIRSR015582-2"/>
    </source>
</evidence>
<dbReference type="Proteomes" id="UP001236014">
    <property type="component" value="Chromosome"/>
</dbReference>
<dbReference type="RefSeq" id="WP_285967894.1">
    <property type="nucleotide sequence ID" value="NZ_CP127294.1"/>
</dbReference>
<comment type="cofactor">
    <cofactor evidence="1">
        <name>Mg(2+)</name>
        <dbReference type="ChEBI" id="CHEBI:18420"/>
    </cofactor>
</comment>
<reference evidence="7 8" key="1">
    <citation type="submission" date="2023-06" db="EMBL/GenBank/DDBJ databases">
        <authorList>
            <person name="Oyuntsetseg B."/>
            <person name="Kim S.B."/>
        </authorList>
    </citation>
    <scope>NUCLEOTIDE SEQUENCE [LARGE SCALE GENOMIC DNA]</scope>
    <source>
        <strain evidence="7 8">2-15</strain>
    </source>
</reference>
<keyword evidence="8" id="KW-1185">Reference proteome</keyword>
<dbReference type="Pfam" id="PF03328">
    <property type="entry name" value="HpcH_HpaI"/>
    <property type="match status" value="1"/>
</dbReference>
<proteinExistence type="predicted"/>
<organism evidence="7 8">
    <name type="scientific">Amycolatopsis carbonis</name>
    <dbReference type="NCBI Taxonomy" id="715471"/>
    <lineage>
        <taxon>Bacteria</taxon>
        <taxon>Bacillati</taxon>
        <taxon>Actinomycetota</taxon>
        <taxon>Actinomycetes</taxon>
        <taxon>Pseudonocardiales</taxon>
        <taxon>Pseudonocardiaceae</taxon>
        <taxon>Amycolatopsis</taxon>
    </lineage>
</organism>
<dbReference type="InterPro" id="IPR005000">
    <property type="entry name" value="Aldolase/citrate-lyase_domain"/>
</dbReference>
<keyword evidence="3 5" id="KW-0460">Magnesium</keyword>
<sequence length="275" mass="28042">MNERLATARSFLFVPGHRPDRFAKAEASGADVVVLDLEDAVGAGHKATARGHVRDWLAAGHPAVVRINAPGTPWFEADIAAVGAAAVMVPKAEDAPGLTEVARSLPAGTALIPLLESAAGIVGAAAVCAVPGVVRAAFGSVDLAAQLGVDHASHTALRYARSAVVLAAAATGCPAPIDGVTTALDDSAILDADLAEAVTLGFSAKLCLHPRQIAAVHQGFSPSEEDVRWARAILAAAGDGSVSVHEGQMIDRPVVLRAQRLLARAGEHQPISDGD</sequence>
<gene>
    <name evidence="7" type="ORF">QRX50_37995</name>
</gene>
<feature type="binding site" evidence="5">
    <location>
        <position position="142"/>
    </location>
    <ligand>
        <name>Mg(2+)</name>
        <dbReference type="ChEBI" id="CHEBI:18420"/>
    </ligand>
</feature>
<dbReference type="EMBL" id="CP127294">
    <property type="protein sequence ID" value="WIX77152.1"/>
    <property type="molecule type" value="Genomic_DNA"/>
</dbReference>
<keyword evidence="7" id="KW-0456">Lyase</keyword>
<dbReference type="GO" id="GO:0016829">
    <property type="term" value="F:lyase activity"/>
    <property type="evidence" value="ECO:0007669"/>
    <property type="project" value="UniProtKB-KW"/>
</dbReference>
<dbReference type="PIRSF" id="PIRSF015582">
    <property type="entry name" value="Cit_lyase_B"/>
    <property type="match status" value="1"/>
</dbReference>
<feature type="binding site" evidence="5">
    <location>
        <position position="116"/>
    </location>
    <ligand>
        <name>Mg(2+)</name>
        <dbReference type="ChEBI" id="CHEBI:18420"/>
    </ligand>
</feature>
<evidence type="ECO:0000256" key="3">
    <source>
        <dbReference type="ARBA" id="ARBA00022842"/>
    </source>
</evidence>
<evidence type="ECO:0000313" key="7">
    <source>
        <dbReference type="EMBL" id="WIX77152.1"/>
    </source>
</evidence>
<evidence type="ECO:0000256" key="2">
    <source>
        <dbReference type="ARBA" id="ARBA00022723"/>
    </source>
</evidence>
<evidence type="ECO:0000259" key="6">
    <source>
        <dbReference type="Pfam" id="PF03328"/>
    </source>
</evidence>
<dbReference type="GO" id="GO:0006107">
    <property type="term" value="P:oxaloacetate metabolic process"/>
    <property type="evidence" value="ECO:0007669"/>
    <property type="project" value="TreeGrafter"/>
</dbReference>
<protein>
    <submittedName>
        <fullName evidence="7">CoA ester lyase</fullName>
    </submittedName>
</protein>
<evidence type="ECO:0000256" key="1">
    <source>
        <dbReference type="ARBA" id="ARBA00001946"/>
    </source>
</evidence>
<name>A0A9Y2IBR2_9PSEU</name>
<dbReference type="InterPro" id="IPR015813">
    <property type="entry name" value="Pyrv/PenolPyrv_kinase-like_dom"/>
</dbReference>
<feature type="binding site" evidence="4">
    <location>
        <position position="66"/>
    </location>
    <ligand>
        <name>substrate</name>
    </ligand>
</feature>
<dbReference type="AlphaFoldDB" id="A0A9Y2IBR2"/>
<feature type="domain" description="HpcH/HpaI aldolase/citrate lyase" evidence="6">
    <location>
        <begin position="9"/>
        <end position="210"/>
    </location>
</feature>
<dbReference type="GO" id="GO:0000287">
    <property type="term" value="F:magnesium ion binding"/>
    <property type="evidence" value="ECO:0007669"/>
    <property type="project" value="TreeGrafter"/>
</dbReference>
<feature type="binding site" evidence="4">
    <location>
        <position position="116"/>
    </location>
    <ligand>
        <name>substrate</name>
    </ligand>
</feature>
<accession>A0A9Y2IBR2</accession>
<dbReference type="InterPro" id="IPR040442">
    <property type="entry name" value="Pyrv_kinase-like_dom_sf"/>
</dbReference>
<keyword evidence="2 5" id="KW-0479">Metal-binding</keyword>
<dbReference type="KEGG" id="acab:QRX50_37995"/>